<gene>
    <name evidence="2" type="ORF">PVC01_000077200</name>
</gene>
<evidence type="ECO:0000256" key="1">
    <source>
        <dbReference type="SAM" id="Phobius"/>
    </source>
</evidence>
<keyword evidence="1" id="KW-0472">Membrane</keyword>
<feature type="transmembrane region" description="Helical" evidence="1">
    <location>
        <begin position="239"/>
        <end position="260"/>
    </location>
</feature>
<dbReference type="AlphaFoldDB" id="A0A1G4EAF3"/>
<keyword evidence="1" id="KW-0812">Transmembrane</keyword>
<name>A0A1G4EAF3_PLAVI</name>
<evidence type="ECO:0000313" key="2">
    <source>
        <dbReference type="EMBL" id="SCA60503.1"/>
    </source>
</evidence>
<feature type="transmembrane region" description="Helical" evidence="1">
    <location>
        <begin position="12"/>
        <end position="30"/>
    </location>
</feature>
<dbReference type="Proteomes" id="UP000305196">
    <property type="component" value="Unassembled WGS sequence"/>
</dbReference>
<proteinExistence type="predicted"/>
<protein>
    <recommendedName>
        <fullName evidence="4">Variable surface protein</fullName>
    </recommendedName>
</protein>
<evidence type="ECO:0008006" key="4">
    <source>
        <dbReference type="Google" id="ProtNLM"/>
    </source>
</evidence>
<evidence type="ECO:0000313" key="3">
    <source>
        <dbReference type="Proteomes" id="UP000305196"/>
    </source>
</evidence>
<dbReference type="EMBL" id="FLYI01000230">
    <property type="protein sequence ID" value="SCA60503.1"/>
    <property type="molecule type" value="Genomic_DNA"/>
</dbReference>
<accession>A0A1G4EAF3</accession>
<feature type="transmembrane region" description="Helical" evidence="1">
    <location>
        <begin position="165"/>
        <end position="185"/>
    </location>
</feature>
<sequence length="289" mass="34410">MLLLGKYNMKDSLNLVVFLNFFTFMFLVWNPENDVCHLGKDLEIKFKHHRSSSNSFNRLLAKNEYKEELDDLNLGENLVDYETPLNINNEEDVTSTYEYLKKRKPINLYSYKKGYKHRYSKKKGLAKIDCYCEQLLFNKFDNIYYLAENNKHDKKSYKKKFMNKYGYTLILFSLIPFLGLIYPMIFNKHNTLLSKCCFKGCSEKHGYTGKSTDARNIHESKRYTLLNIDENTWNIIDTIQRVTLCLSVIIVLCVIFYILVKVIKYERLKACKDKMSVKEYFRLCKNIFI</sequence>
<dbReference type="InterPro" id="IPR022139">
    <property type="entry name" value="Fam-L/Fam-M-like_plasmodium"/>
</dbReference>
<dbReference type="VEuPathDB" id="PlasmoDB:PVPAM_000038600"/>
<dbReference type="VEuPathDB" id="PlasmoDB:PVP01_0003340"/>
<reference evidence="2 3" key="1">
    <citation type="submission" date="2016-07" db="EMBL/GenBank/DDBJ databases">
        <authorList>
            <consortium name="Pathogen Informatics"/>
        </authorList>
    </citation>
    <scope>NUCLEOTIDE SEQUENCE [LARGE SCALE GENOMIC DNA]</scope>
</reference>
<dbReference type="Pfam" id="PF12420">
    <property type="entry name" value="DUF3671"/>
    <property type="match status" value="1"/>
</dbReference>
<dbReference type="VEuPathDB" id="PlasmoDB:PVW1_040031400"/>
<keyword evidence="1" id="KW-1133">Transmembrane helix</keyword>
<organism evidence="2 3">
    <name type="scientific">Plasmodium vivax</name>
    <name type="common">malaria parasite P. vivax</name>
    <dbReference type="NCBI Taxonomy" id="5855"/>
    <lineage>
        <taxon>Eukaryota</taxon>
        <taxon>Sar</taxon>
        <taxon>Alveolata</taxon>
        <taxon>Apicomplexa</taxon>
        <taxon>Aconoidasida</taxon>
        <taxon>Haemosporida</taxon>
        <taxon>Plasmodiidae</taxon>
        <taxon>Plasmodium</taxon>
        <taxon>Plasmodium (Plasmodium)</taxon>
    </lineage>
</organism>